<evidence type="ECO:0000313" key="2">
    <source>
        <dbReference type="Proteomes" id="UP000034889"/>
    </source>
</evidence>
<dbReference type="AlphaFoldDB" id="A0A0G1MDV9"/>
<evidence type="ECO:0008006" key="3">
    <source>
        <dbReference type="Google" id="ProtNLM"/>
    </source>
</evidence>
<dbReference type="Proteomes" id="UP000034889">
    <property type="component" value="Unassembled WGS sequence"/>
</dbReference>
<protein>
    <recommendedName>
        <fullName evidence="3">Resolvase helix-turn-helix domain protein</fullName>
    </recommendedName>
</protein>
<sequence>MLSAKLIRHIKKLRRKGRSVPEISRECSISKSTALRYISGIKIEPKYYQRWLDRRNASKILSEKHWEFAHEDAKSFVDAASREGLALIAASLYWAEGNKKDLSFTNTDSEMIKLFLYILRNIFNIKDEDLKISIRTYEDLDANECLKFWSGVVGIKLDRNNTSINVLEGSKKGKLKYGMCRV</sequence>
<feature type="non-terminal residue" evidence="1">
    <location>
        <position position="182"/>
    </location>
</feature>
<comment type="caution">
    <text evidence="1">The sequence shown here is derived from an EMBL/GenBank/DDBJ whole genome shotgun (WGS) entry which is preliminary data.</text>
</comment>
<evidence type="ECO:0000313" key="1">
    <source>
        <dbReference type="EMBL" id="KKT79072.1"/>
    </source>
</evidence>
<name>A0A0G1MDV9_9BACT</name>
<reference evidence="1 2" key="1">
    <citation type="journal article" date="2015" name="Nature">
        <title>rRNA introns, odd ribosomes, and small enigmatic genomes across a large radiation of phyla.</title>
        <authorList>
            <person name="Brown C.T."/>
            <person name="Hug L.A."/>
            <person name="Thomas B.C."/>
            <person name="Sharon I."/>
            <person name="Castelle C.J."/>
            <person name="Singh A."/>
            <person name="Wilkins M.J."/>
            <person name="Williams K.H."/>
            <person name="Banfield J.F."/>
        </authorList>
    </citation>
    <scope>NUCLEOTIDE SEQUENCE [LARGE SCALE GENOMIC DNA]</scope>
</reference>
<proteinExistence type="predicted"/>
<accession>A0A0G1MDV9</accession>
<organism evidence="1 2">
    <name type="scientific">Candidatus Giovannonibacteria bacterium GW2011_GWC2_44_8</name>
    <dbReference type="NCBI Taxonomy" id="1618657"/>
    <lineage>
        <taxon>Bacteria</taxon>
        <taxon>Candidatus Giovannoniibacteriota</taxon>
    </lineage>
</organism>
<gene>
    <name evidence="1" type="ORF">UW74_C0005G0018</name>
</gene>
<dbReference type="EMBL" id="LCJM01000005">
    <property type="protein sequence ID" value="KKT79072.1"/>
    <property type="molecule type" value="Genomic_DNA"/>
</dbReference>